<proteinExistence type="predicted"/>
<dbReference type="EMBL" id="JABSNO010000037">
    <property type="protein sequence ID" value="NRS94012.1"/>
    <property type="molecule type" value="Genomic_DNA"/>
</dbReference>
<evidence type="ECO:0008006" key="3">
    <source>
        <dbReference type="Google" id="ProtNLM"/>
    </source>
</evidence>
<reference evidence="1" key="1">
    <citation type="submission" date="2020-05" db="EMBL/GenBank/DDBJ databases">
        <title>Genomic Encyclopedia of Type Strains, Phase IV (KMG-V): Genome sequencing to study the core and pangenomes of soil and plant-associated prokaryotes.</title>
        <authorList>
            <person name="Whitman W."/>
        </authorList>
    </citation>
    <scope>NUCLEOTIDE SEQUENCE</scope>
    <source>
        <strain evidence="1">16F</strain>
    </source>
</reference>
<comment type="caution">
    <text evidence="1">The sequence shown here is derived from an EMBL/GenBank/DDBJ whole genome shotgun (WGS) entry which is preliminary data.</text>
</comment>
<dbReference type="AlphaFoldDB" id="A0A8J8GDV2"/>
<name>A0A8J8GDV2_9FLAO</name>
<evidence type="ECO:0000313" key="2">
    <source>
        <dbReference type="Proteomes" id="UP000610746"/>
    </source>
</evidence>
<accession>A0A8J8GDV2</accession>
<organism evidence="1 2">
    <name type="scientific">Frigoriflavimonas asaccharolytica</name>
    <dbReference type="NCBI Taxonomy" id="2735899"/>
    <lineage>
        <taxon>Bacteria</taxon>
        <taxon>Pseudomonadati</taxon>
        <taxon>Bacteroidota</taxon>
        <taxon>Flavobacteriia</taxon>
        <taxon>Flavobacteriales</taxon>
        <taxon>Weeksellaceae</taxon>
        <taxon>Frigoriflavimonas</taxon>
    </lineage>
</organism>
<sequence>MKTCVILFLSALTIYSCNSKIKNPETLPKDIIMKKVLNENYASDSSMVKGLQLEIENIIAEKTCSDASKWKISPIGAKPCGGAAYYIAYPKEIEEDILPKINIYTAQESGFNEKYGITSDCLVANEPTGILCENGKAVLQYSSLEESLK</sequence>
<dbReference type="Proteomes" id="UP000610746">
    <property type="component" value="Unassembled WGS sequence"/>
</dbReference>
<dbReference type="PROSITE" id="PS51257">
    <property type="entry name" value="PROKAR_LIPOPROTEIN"/>
    <property type="match status" value="1"/>
</dbReference>
<evidence type="ECO:0000313" key="1">
    <source>
        <dbReference type="EMBL" id="NRS94012.1"/>
    </source>
</evidence>
<gene>
    <name evidence="1" type="ORF">HNQ03_003107</name>
</gene>
<dbReference type="RefSeq" id="WP_173780548.1">
    <property type="nucleotide sequence ID" value="NZ_JABSNO010000037.1"/>
</dbReference>
<keyword evidence="2" id="KW-1185">Reference proteome</keyword>
<protein>
    <recommendedName>
        <fullName evidence="3">Lipoprotein</fullName>
    </recommendedName>
</protein>